<accession>A0A317CM09</accession>
<dbReference type="Pfam" id="PF21982">
    <property type="entry name" value="RecX_HTH1"/>
    <property type="match status" value="1"/>
</dbReference>
<dbReference type="HAMAP" id="MF_01114">
    <property type="entry name" value="RecX"/>
    <property type="match status" value="1"/>
</dbReference>
<dbReference type="InterPro" id="IPR053926">
    <property type="entry name" value="RecX_HTH_1st"/>
</dbReference>
<evidence type="ECO:0000256" key="4">
    <source>
        <dbReference type="ARBA" id="ARBA00022490"/>
    </source>
</evidence>
<comment type="subcellular location">
    <subcellularLocation>
        <location evidence="1 5">Cytoplasm</location>
    </subcellularLocation>
</comment>
<comment type="caution">
    <text evidence="9">The sequence shown here is derived from an EMBL/GenBank/DDBJ whole genome shotgun (WGS) entry which is preliminary data.</text>
</comment>
<evidence type="ECO:0000313" key="10">
    <source>
        <dbReference type="Proteomes" id="UP000245506"/>
    </source>
</evidence>
<keyword evidence="10" id="KW-1185">Reference proteome</keyword>
<dbReference type="PANTHER" id="PTHR33602">
    <property type="entry name" value="REGULATORY PROTEIN RECX FAMILY PROTEIN"/>
    <property type="match status" value="1"/>
</dbReference>
<dbReference type="GO" id="GO:0005737">
    <property type="term" value="C:cytoplasm"/>
    <property type="evidence" value="ECO:0007669"/>
    <property type="project" value="UniProtKB-SubCell"/>
</dbReference>
<feature type="domain" description="RecX first three-helical" evidence="8">
    <location>
        <begin position="28"/>
        <end position="59"/>
    </location>
</feature>
<organism evidence="9 10">
    <name type="scientific">Leucothrix arctica</name>
    <dbReference type="NCBI Taxonomy" id="1481894"/>
    <lineage>
        <taxon>Bacteria</taxon>
        <taxon>Pseudomonadati</taxon>
        <taxon>Pseudomonadota</taxon>
        <taxon>Gammaproteobacteria</taxon>
        <taxon>Thiotrichales</taxon>
        <taxon>Thiotrichaceae</taxon>
        <taxon>Leucothrix</taxon>
    </lineage>
</organism>
<sequence length="168" mass="19771">MPVVLRSQSRKKKTVLTKQNKLDDVSRCWKSAIDYLSRREHSRLELKRKLQLKPFSESVDLEGLLDRLLESNYQSDERYAESFVRSRIIKGQGENKIRQQLLQRGVDSRLADRSIQEADVNWWDLAEKQREKRFGEAYPVGRDAQAKQSRFLLSRGFPSYIVREVTQA</sequence>
<dbReference type="EMBL" id="QGKL01000011">
    <property type="protein sequence ID" value="PWQ98473.1"/>
    <property type="molecule type" value="Genomic_DNA"/>
</dbReference>
<evidence type="ECO:0000313" key="9">
    <source>
        <dbReference type="EMBL" id="PWQ98473.1"/>
    </source>
</evidence>
<evidence type="ECO:0000259" key="8">
    <source>
        <dbReference type="Pfam" id="PF21982"/>
    </source>
</evidence>
<dbReference type="GO" id="GO:0006282">
    <property type="term" value="P:regulation of DNA repair"/>
    <property type="evidence" value="ECO:0007669"/>
    <property type="project" value="UniProtKB-UniRule"/>
</dbReference>
<dbReference type="Pfam" id="PF02631">
    <property type="entry name" value="RecX_HTH2"/>
    <property type="match status" value="1"/>
</dbReference>
<evidence type="ECO:0000259" key="6">
    <source>
        <dbReference type="Pfam" id="PF02631"/>
    </source>
</evidence>
<dbReference type="InterPro" id="IPR003783">
    <property type="entry name" value="Regulatory_RecX"/>
</dbReference>
<dbReference type="Proteomes" id="UP000245506">
    <property type="component" value="Unassembled WGS sequence"/>
</dbReference>
<evidence type="ECO:0000256" key="5">
    <source>
        <dbReference type="HAMAP-Rule" id="MF_01114"/>
    </source>
</evidence>
<dbReference type="InterPro" id="IPR053925">
    <property type="entry name" value="RecX_HTH_3rd"/>
</dbReference>
<evidence type="ECO:0000259" key="7">
    <source>
        <dbReference type="Pfam" id="PF21981"/>
    </source>
</evidence>
<reference evidence="9 10" key="1">
    <citation type="submission" date="2018-05" db="EMBL/GenBank/DDBJ databases">
        <title>Leucothrix arctica sp. nov., isolated from Arctic seawater.</title>
        <authorList>
            <person name="Choi A."/>
            <person name="Baek K."/>
        </authorList>
    </citation>
    <scope>NUCLEOTIDE SEQUENCE [LARGE SCALE GENOMIC DNA]</scope>
    <source>
        <strain evidence="9 10">IMCC9719</strain>
    </source>
</reference>
<evidence type="ECO:0000256" key="3">
    <source>
        <dbReference type="ARBA" id="ARBA00018111"/>
    </source>
</evidence>
<evidence type="ECO:0000256" key="2">
    <source>
        <dbReference type="ARBA" id="ARBA00009695"/>
    </source>
</evidence>
<dbReference type="PANTHER" id="PTHR33602:SF1">
    <property type="entry name" value="REGULATORY PROTEIN RECX FAMILY PROTEIN"/>
    <property type="match status" value="1"/>
</dbReference>
<dbReference type="Gene3D" id="1.10.10.10">
    <property type="entry name" value="Winged helix-like DNA-binding domain superfamily/Winged helix DNA-binding domain"/>
    <property type="match status" value="3"/>
</dbReference>
<proteinExistence type="inferred from homology"/>
<feature type="domain" description="RecX third three-helical" evidence="7">
    <location>
        <begin position="123"/>
        <end position="165"/>
    </location>
</feature>
<evidence type="ECO:0000256" key="1">
    <source>
        <dbReference type="ARBA" id="ARBA00004496"/>
    </source>
</evidence>
<feature type="domain" description="RecX second three-helical" evidence="6">
    <location>
        <begin position="75"/>
        <end position="112"/>
    </location>
</feature>
<dbReference type="Pfam" id="PF21981">
    <property type="entry name" value="RecX_HTH3"/>
    <property type="match status" value="1"/>
</dbReference>
<dbReference type="InterPro" id="IPR036388">
    <property type="entry name" value="WH-like_DNA-bd_sf"/>
</dbReference>
<gene>
    <name evidence="5" type="primary">recX</name>
    <name evidence="9" type="ORF">DKT75_03190</name>
</gene>
<name>A0A317CM09_9GAMM</name>
<keyword evidence="4 5" id="KW-0963">Cytoplasm</keyword>
<protein>
    <recommendedName>
        <fullName evidence="3 5">Regulatory protein RecX</fullName>
    </recommendedName>
</protein>
<dbReference type="InterPro" id="IPR053924">
    <property type="entry name" value="RecX_HTH_2nd"/>
</dbReference>
<dbReference type="AlphaFoldDB" id="A0A317CM09"/>
<comment type="similarity">
    <text evidence="2 5">Belongs to the RecX family.</text>
</comment>
<comment type="function">
    <text evidence="5">Modulates RecA activity.</text>
</comment>